<dbReference type="RefSeq" id="WP_193181990.1">
    <property type="nucleotide sequence ID" value="NZ_JACVXA010000022.1"/>
</dbReference>
<evidence type="ECO:0000256" key="5">
    <source>
        <dbReference type="ARBA" id="ARBA00023163"/>
    </source>
</evidence>
<dbReference type="NCBIfam" id="NF009198">
    <property type="entry name" value="PRK12546.1"/>
    <property type="match status" value="1"/>
</dbReference>
<dbReference type="PROSITE" id="PS01063">
    <property type="entry name" value="SIGMA70_ECF"/>
    <property type="match status" value="1"/>
</dbReference>
<dbReference type="InterPro" id="IPR014284">
    <property type="entry name" value="RNA_pol_sigma-70_dom"/>
</dbReference>
<dbReference type="InterPro" id="IPR013324">
    <property type="entry name" value="RNA_pol_sigma_r3/r4-like"/>
</dbReference>
<evidence type="ECO:0000256" key="2">
    <source>
        <dbReference type="ARBA" id="ARBA00023015"/>
    </source>
</evidence>
<dbReference type="SUPFAM" id="SSF88946">
    <property type="entry name" value="Sigma2 domain of RNA polymerase sigma factors"/>
    <property type="match status" value="1"/>
</dbReference>
<dbReference type="GO" id="GO:0003677">
    <property type="term" value="F:DNA binding"/>
    <property type="evidence" value="ECO:0007669"/>
    <property type="project" value="UniProtKB-KW"/>
</dbReference>
<dbReference type="NCBIfam" id="NF009199">
    <property type="entry name" value="PRK12547.1"/>
    <property type="match status" value="1"/>
</dbReference>
<evidence type="ECO:0000313" key="9">
    <source>
        <dbReference type="EMBL" id="MBE3638413.1"/>
    </source>
</evidence>
<reference evidence="9" key="1">
    <citation type="submission" date="2020-09" db="EMBL/GenBank/DDBJ databases">
        <title>A novel bacterium of genus Mangrovicoccus, isolated from South China Sea.</title>
        <authorList>
            <person name="Huang H."/>
            <person name="Mo K."/>
            <person name="Hu Y."/>
        </authorList>
    </citation>
    <scope>NUCLEOTIDE SEQUENCE</scope>
    <source>
        <strain evidence="9">HB182678</strain>
    </source>
</reference>
<name>A0A8J7CZT5_9RHOB</name>
<evidence type="ECO:0000259" key="8">
    <source>
        <dbReference type="Pfam" id="PF08281"/>
    </source>
</evidence>
<dbReference type="NCBIfam" id="TIGR02937">
    <property type="entry name" value="sigma70-ECF"/>
    <property type="match status" value="1"/>
</dbReference>
<dbReference type="Gene3D" id="1.10.10.10">
    <property type="entry name" value="Winged helix-like DNA-binding domain superfamily/Winged helix DNA-binding domain"/>
    <property type="match status" value="1"/>
</dbReference>
<protein>
    <recommendedName>
        <fullName evidence="6">RNA polymerase sigma factor</fullName>
    </recommendedName>
</protein>
<dbReference type="EMBL" id="JACVXA010000022">
    <property type="protein sequence ID" value="MBE3638413.1"/>
    <property type="molecule type" value="Genomic_DNA"/>
</dbReference>
<dbReference type="CDD" id="cd06171">
    <property type="entry name" value="Sigma70_r4"/>
    <property type="match status" value="1"/>
</dbReference>
<feature type="domain" description="RNA polymerase sigma factor 70 region 4 type 2" evidence="8">
    <location>
        <begin position="104"/>
        <end position="154"/>
    </location>
</feature>
<keyword evidence="10" id="KW-1185">Reference proteome</keyword>
<sequence length="185" mass="20592">MSHPDPREELIALLPSLRAFAMSLTRQPAAADDLVQDTVLKAWSNFDKFQVGTNLRAWLFTILRNTYYSDRRKKVREVEDGDGVLTAQLSEKPAHDGRLAMRDFRVAFNQLTDEQREALILVGASGFSYEEAAETCNCAVGTIKSRINRGRARLAELMHLSENEAMEMTDPATMAVISAGRTATA</sequence>
<dbReference type="InterPro" id="IPR013325">
    <property type="entry name" value="RNA_pol_sigma_r2"/>
</dbReference>
<dbReference type="InterPro" id="IPR036388">
    <property type="entry name" value="WH-like_DNA-bd_sf"/>
</dbReference>
<dbReference type="InterPro" id="IPR013249">
    <property type="entry name" value="RNA_pol_sigma70_r4_t2"/>
</dbReference>
<feature type="domain" description="RNA polymerase sigma-70 region 2" evidence="7">
    <location>
        <begin position="13"/>
        <end position="76"/>
    </location>
</feature>
<evidence type="ECO:0000256" key="4">
    <source>
        <dbReference type="ARBA" id="ARBA00023125"/>
    </source>
</evidence>
<keyword evidence="3 6" id="KW-0731">Sigma factor</keyword>
<evidence type="ECO:0000256" key="6">
    <source>
        <dbReference type="RuleBase" id="RU000716"/>
    </source>
</evidence>
<dbReference type="AlphaFoldDB" id="A0A8J7CZT5"/>
<dbReference type="InterPro" id="IPR000838">
    <property type="entry name" value="RNA_pol_sigma70_ECF_CS"/>
</dbReference>
<organism evidence="9 10">
    <name type="scientific">Mangrovicoccus algicola</name>
    <dbReference type="NCBI Taxonomy" id="2771008"/>
    <lineage>
        <taxon>Bacteria</taxon>
        <taxon>Pseudomonadati</taxon>
        <taxon>Pseudomonadota</taxon>
        <taxon>Alphaproteobacteria</taxon>
        <taxon>Rhodobacterales</taxon>
        <taxon>Paracoccaceae</taxon>
        <taxon>Mangrovicoccus</taxon>
    </lineage>
</organism>
<comment type="similarity">
    <text evidence="1 6">Belongs to the sigma-70 factor family. ECF subfamily.</text>
</comment>
<gene>
    <name evidence="9" type="ORF">ICN82_09390</name>
</gene>
<dbReference type="PANTHER" id="PTHR43133">
    <property type="entry name" value="RNA POLYMERASE ECF-TYPE SIGMA FACTO"/>
    <property type="match status" value="1"/>
</dbReference>
<evidence type="ECO:0000313" key="10">
    <source>
        <dbReference type="Proteomes" id="UP000609121"/>
    </source>
</evidence>
<keyword evidence="4 6" id="KW-0238">DNA-binding</keyword>
<dbReference type="InterPro" id="IPR007627">
    <property type="entry name" value="RNA_pol_sigma70_r2"/>
</dbReference>
<proteinExistence type="inferred from homology"/>
<evidence type="ECO:0000256" key="3">
    <source>
        <dbReference type="ARBA" id="ARBA00023082"/>
    </source>
</evidence>
<accession>A0A8J7CZT5</accession>
<dbReference type="GO" id="GO:0006352">
    <property type="term" value="P:DNA-templated transcription initiation"/>
    <property type="evidence" value="ECO:0007669"/>
    <property type="project" value="InterPro"/>
</dbReference>
<keyword evidence="5 6" id="KW-0804">Transcription</keyword>
<evidence type="ECO:0000256" key="1">
    <source>
        <dbReference type="ARBA" id="ARBA00010641"/>
    </source>
</evidence>
<dbReference type="GO" id="GO:0016987">
    <property type="term" value="F:sigma factor activity"/>
    <property type="evidence" value="ECO:0007669"/>
    <property type="project" value="UniProtKB-KW"/>
</dbReference>
<dbReference type="Proteomes" id="UP000609121">
    <property type="component" value="Unassembled WGS sequence"/>
</dbReference>
<dbReference type="InterPro" id="IPR039425">
    <property type="entry name" value="RNA_pol_sigma-70-like"/>
</dbReference>
<dbReference type="Gene3D" id="1.10.1740.10">
    <property type="match status" value="1"/>
</dbReference>
<keyword evidence="2 6" id="KW-0805">Transcription regulation</keyword>
<dbReference type="Pfam" id="PF04542">
    <property type="entry name" value="Sigma70_r2"/>
    <property type="match status" value="1"/>
</dbReference>
<evidence type="ECO:0000259" key="7">
    <source>
        <dbReference type="Pfam" id="PF04542"/>
    </source>
</evidence>
<dbReference type="Pfam" id="PF08281">
    <property type="entry name" value="Sigma70_r4_2"/>
    <property type="match status" value="1"/>
</dbReference>
<comment type="caution">
    <text evidence="9">The sequence shown here is derived from an EMBL/GenBank/DDBJ whole genome shotgun (WGS) entry which is preliminary data.</text>
</comment>
<dbReference type="SUPFAM" id="SSF88659">
    <property type="entry name" value="Sigma3 and sigma4 domains of RNA polymerase sigma factors"/>
    <property type="match status" value="1"/>
</dbReference>
<dbReference type="PANTHER" id="PTHR43133:SF25">
    <property type="entry name" value="RNA POLYMERASE SIGMA FACTOR RFAY-RELATED"/>
    <property type="match status" value="1"/>
</dbReference>